<feature type="domain" description="Peptidase M20 dimerisation" evidence="4">
    <location>
        <begin position="216"/>
        <end position="313"/>
    </location>
</feature>
<dbReference type="EC" id="3.5.3.-" evidence="5"/>
<dbReference type="InterPro" id="IPR010158">
    <property type="entry name" value="Amidase_Cbmase"/>
</dbReference>
<keyword evidence="6" id="KW-1185">Reference proteome</keyword>
<feature type="binding site" evidence="3">
    <location>
        <position position="132"/>
    </location>
    <ligand>
        <name>Zn(2+)</name>
        <dbReference type="ChEBI" id="CHEBI:29105"/>
        <label>2</label>
    </ligand>
</feature>
<comment type="similarity">
    <text evidence="1">Belongs to the peptidase M20 family.</text>
</comment>
<dbReference type="SUPFAM" id="SSF53187">
    <property type="entry name" value="Zn-dependent exopeptidases"/>
    <property type="match status" value="1"/>
</dbReference>
<feature type="binding site" evidence="3">
    <location>
        <position position="97"/>
    </location>
    <ligand>
        <name>Zn(2+)</name>
        <dbReference type="ChEBI" id="CHEBI:29105"/>
        <label>2</label>
    </ligand>
</feature>
<dbReference type="InterPro" id="IPR036264">
    <property type="entry name" value="Bact_exopeptidase_dim_dom"/>
</dbReference>
<accession>A0A2T0BSH3</accession>
<sequence length="412" mass="45579">MESIKNIISCSKERMKNKIVTFSKFGDTGNGGITRLALSKPDLQAREEFCKRMKTLGAKIVTDDMANMYATFEGSENLPHIAMGSHCDSVVKGGNYDGILGVMSAMEVAETIVREKIPHRHPITVMIWTNEEGARFDPAMMSSGVITGKFDKAKMLASKDTEGMTFGEALEVSGYKGDKKNRINAKDYKALLELHVEQGPVLDDAKINIGVVEGVVGMVNYEFEFTGQAGHAGTVPQKNRKDALLAASEAIQYLHKELDKLDSKLVYTTGRINCSPNVHTIIPGDVKFTLDARHQDPEVIKQVVYIIKNIPSELAKCKVEYRELWSRETVSFNKELVDLVEKNASLYGYSNMRMYSGPGHDAQYASDMLPVTMIFVPSIGGHSHCEIEKTSLDDCLKGANVLLQTVLDIDKK</sequence>
<dbReference type="SUPFAM" id="SSF55031">
    <property type="entry name" value="Bacterial exopeptidase dimerisation domain"/>
    <property type="match status" value="1"/>
</dbReference>
<dbReference type="RefSeq" id="WP_207655925.1">
    <property type="nucleotide sequence ID" value="NZ_JALCPJ010000009.1"/>
</dbReference>
<dbReference type="GO" id="GO:0046872">
    <property type="term" value="F:metal ion binding"/>
    <property type="evidence" value="ECO:0007669"/>
    <property type="project" value="UniProtKB-KW"/>
</dbReference>
<dbReference type="InterPro" id="IPR011650">
    <property type="entry name" value="Peptidase_M20_dimer"/>
</dbReference>
<feature type="binding site" evidence="3">
    <location>
        <position position="384"/>
    </location>
    <ligand>
        <name>Zn(2+)</name>
        <dbReference type="ChEBI" id="CHEBI:29105"/>
        <label>2</label>
    </ligand>
</feature>
<evidence type="ECO:0000256" key="1">
    <source>
        <dbReference type="ARBA" id="ARBA00006153"/>
    </source>
</evidence>
<evidence type="ECO:0000259" key="4">
    <source>
        <dbReference type="Pfam" id="PF07687"/>
    </source>
</evidence>
<proteinExistence type="inferred from homology"/>
<dbReference type="GO" id="GO:0016813">
    <property type="term" value="F:hydrolase activity, acting on carbon-nitrogen (but not peptide) bonds, in linear amidines"/>
    <property type="evidence" value="ECO:0007669"/>
    <property type="project" value="InterPro"/>
</dbReference>
<feature type="binding site" evidence="3">
    <location>
        <position position="195"/>
    </location>
    <ligand>
        <name>Zn(2+)</name>
        <dbReference type="ChEBI" id="CHEBI:29105"/>
        <label>1</label>
    </ligand>
</feature>
<comment type="caution">
    <text evidence="5">The sequence shown here is derived from an EMBL/GenBank/DDBJ whole genome shotgun (WGS) entry which is preliminary data.</text>
</comment>
<evidence type="ECO:0000313" key="5">
    <source>
        <dbReference type="EMBL" id="PRR86765.1"/>
    </source>
</evidence>
<dbReference type="EMBL" id="PVXP01000002">
    <property type="protein sequence ID" value="PRR86765.1"/>
    <property type="molecule type" value="Genomic_DNA"/>
</dbReference>
<dbReference type="InterPro" id="IPR002933">
    <property type="entry name" value="Peptidase_M20"/>
</dbReference>
<protein>
    <submittedName>
        <fullName evidence="5">Allantoate amidohydrolase</fullName>
        <ecNumber evidence="5">3.5.3.-</ecNumber>
    </submittedName>
</protein>
<dbReference type="PANTHER" id="PTHR32494:SF5">
    <property type="entry name" value="ALLANTOATE AMIDOHYDROLASE"/>
    <property type="match status" value="1"/>
</dbReference>
<dbReference type="NCBIfam" id="TIGR01879">
    <property type="entry name" value="hydantase"/>
    <property type="match status" value="1"/>
</dbReference>
<keyword evidence="3" id="KW-0862">Zinc</keyword>
<gene>
    <name evidence="5" type="primary">allC</name>
    <name evidence="5" type="ORF">CLLU_02490</name>
</gene>
<dbReference type="Proteomes" id="UP000237798">
    <property type="component" value="Unassembled WGS sequence"/>
</dbReference>
<dbReference type="Pfam" id="PF07687">
    <property type="entry name" value="M20_dimer"/>
    <property type="match status" value="1"/>
</dbReference>
<dbReference type="Gene3D" id="3.30.70.360">
    <property type="match status" value="1"/>
</dbReference>
<keyword evidence="2 5" id="KW-0378">Hydrolase</keyword>
<dbReference type="NCBIfam" id="NF006771">
    <property type="entry name" value="PRK09290.1-5"/>
    <property type="match status" value="1"/>
</dbReference>
<dbReference type="AlphaFoldDB" id="A0A2T0BSH3"/>
<dbReference type="PANTHER" id="PTHR32494">
    <property type="entry name" value="ALLANTOATE DEIMINASE-RELATED"/>
    <property type="match status" value="1"/>
</dbReference>
<evidence type="ECO:0000256" key="2">
    <source>
        <dbReference type="ARBA" id="ARBA00022801"/>
    </source>
</evidence>
<evidence type="ECO:0000313" key="6">
    <source>
        <dbReference type="Proteomes" id="UP000237798"/>
    </source>
</evidence>
<organism evidence="5 6">
    <name type="scientific">Clostridium luticellarii</name>
    <dbReference type="NCBI Taxonomy" id="1691940"/>
    <lineage>
        <taxon>Bacteria</taxon>
        <taxon>Bacillati</taxon>
        <taxon>Bacillota</taxon>
        <taxon>Clostridia</taxon>
        <taxon>Eubacteriales</taxon>
        <taxon>Clostridiaceae</taxon>
        <taxon>Clostridium</taxon>
    </lineage>
</organism>
<dbReference type="Pfam" id="PF01546">
    <property type="entry name" value="Peptidase_M20"/>
    <property type="match status" value="1"/>
</dbReference>
<feature type="binding site" evidence="3">
    <location>
        <position position="86"/>
    </location>
    <ligand>
        <name>Zn(2+)</name>
        <dbReference type="ChEBI" id="CHEBI:29105"/>
        <label>1</label>
    </ligand>
</feature>
<dbReference type="PIRSF" id="PIRSF001235">
    <property type="entry name" value="Amidase_carbamoylase"/>
    <property type="match status" value="1"/>
</dbReference>
<dbReference type="CDD" id="cd03884">
    <property type="entry name" value="M20_bAS"/>
    <property type="match status" value="1"/>
</dbReference>
<reference evidence="5 6" key="1">
    <citation type="submission" date="2018-03" db="EMBL/GenBank/DDBJ databases">
        <title>Genome sequence of Clostridium luticellarii DSM 29923.</title>
        <authorList>
            <person name="Poehlein A."/>
            <person name="Daniel R."/>
        </authorList>
    </citation>
    <scope>NUCLEOTIDE SEQUENCE [LARGE SCALE GENOMIC DNA]</scope>
    <source>
        <strain evidence="5 6">DSM 29923</strain>
    </source>
</reference>
<comment type="cofactor">
    <cofactor evidence="3">
        <name>Zn(2+)</name>
        <dbReference type="ChEBI" id="CHEBI:29105"/>
    </cofactor>
    <text evidence="3">Binds 2 Zn(2+) ions per subunit.</text>
</comment>
<keyword evidence="3" id="KW-0479">Metal-binding</keyword>
<dbReference type="Gene3D" id="3.40.630.10">
    <property type="entry name" value="Zn peptidases"/>
    <property type="match status" value="1"/>
</dbReference>
<feature type="binding site" evidence="3">
    <location>
        <position position="97"/>
    </location>
    <ligand>
        <name>Zn(2+)</name>
        <dbReference type="ChEBI" id="CHEBI:29105"/>
        <label>1</label>
    </ligand>
</feature>
<name>A0A2T0BSH3_9CLOT</name>
<evidence type="ECO:0000256" key="3">
    <source>
        <dbReference type="PIRSR" id="PIRSR001235-1"/>
    </source>
</evidence>